<evidence type="ECO:0000256" key="1">
    <source>
        <dbReference type="ARBA" id="ARBA00009375"/>
    </source>
</evidence>
<dbReference type="STRING" id="1328313.DS2_00105"/>
<gene>
    <name evidence="4" type="primary">truA</name>
    <name evidence="9" type="ORF">DS2_00105</name>
</gene>
<feature type="domain" description="Pseudouridine synthase I TruA alpha/beta" evidence="8">
    <location>
        <begin position="142"/>
        <end position="244"/>
    </location>
</feature>
<reference evidence="9 10" key="1">
    <citation type="journal article" date="2014" name="Genome Announc.">
        <title>Draft Genome Sequence of the Agar-Degrading Bacterium Catenovulum sp. Strain DS-2, Isolated from Intestines of Haliotis diversicolor.</title>
        <authorList>
            <person name="Shan D."/>
            <person name="Li X."/>
            <person name="Gu Z."/>
            <person name="Wei G."/>
            <person name="Gao Z."/>
            <person name="Shao Z."/>
        </authorList>
    </citation>
    <scope>NUCLEOTIDE SEQUENCE [LARGE SCALE GENOMIC DNA]</scope>
    <source>
        <strain evidence="9 10">DS-2</strain>
    </source>
</reference>
<comment type="subunit">
    <text evidence="4">Homodimer.</text>
</comment>
<dbReference type="EC" id="5.4.99.12" evidence="4"/>
<dbReference type="InterPro" id="IPR020097">
    <property type="entry name" value="PsdUridine_synth_TruA_a/b_dom"/>
</dbReference>
<dbReference type="PATRIC" id="fig|1328313.3.peg.23"/>
<dbReference type="InterPro" id="IPR020094">
    <property type="entry name" value="TruA/RsuA/RluB/E/F_N"/>
</dbReference>
<feature type="binding site" evidence="4 6">
    <location>
        <position position="109"/>
    </location>
    <ligand>
        <name>substrate</name>
    </ligand>
</feature>
<dbReference type="PANTHER" id="PTHR11142:SF0">
    <property type="entry name" value="TRNA PSEUDOURIDINE SYNTHASE-LIKE 1"/>
    <property type="match status" value="1"/>
</dbReference>
<accession>W7QGM6</accession>
<dbReference type="PANTHER" id="PTHR11142">
    <property type="entry name" value="PSEUDOURIDYLATE SYNTHASE"/>
    <property type="match status" value="1"/>
</dbReference>
<dbReference type="Pfam" id="PF01416">
    <property type="entry name" value="PseudoU_synth_1"/>
    <property type="match status" value="2"/>
</dbReference>
<dbReference type="HAMAP" id="MF_00171">
    <property type="entry name" value="TruA"/>
    <property type="match status" value="1"/>
</dbReference>
<dbReference type="FunFam" id="3.30.70.580:FF:000001">
    <property type="entry name" value="tRNA pseudouridine synthase A"/>
    <property type="match status" value="1"/>
</dbReference>
<evidence type="ECO:0000256" key="5">
    <source>
        <dbReference type="PIRSR" id="PIRSR001430-1"/>
    </source>
</evidence>
<dbReference type="NCBIfam" id="TIGR00071">
    <property type="entry name" value="hisT_truA"/>
    <property type="match status" value="1"/>
</dbReference>
<evidence type="ECO:0000259" key="8">
    <source>
        <dbReference type="Pfam" id="PF01416"/>
    </source>
</evidence>
<comment type="caution">
    <text evidence="4">Lacks conserved residue(s) required for the propagation of feature annotation.</text>
</comment>
<keyword evidence="2 4" id="KW-0819">tRNA processing</keyword>
<dbReference type="Gene3D" id="3.30.70.660">
    <property type="entry name" value="Pseudouridine synthase I, catalytic domain, C-terminal subdomain"/>
    <property type="match status" value="1"/>
</dbReference>
<evidence type="ECO:0000256" key="2">
    <source>
        <dbReference type="ARBA" id="ARBA00022694"/>
    </source>
</evidence>
<evidence type="ECO:0000256" key="3">
    <source>
        <dbReference type="ARBA" id="ARBA00023235"/>
    </source>
</evidence>
<evidence type="ECO:0000256" key="4">
    <source>
        <dbReference type="HAMAP-Rule" id="MF_00171"/>
    </source>
</evidence>
<dbReference type="InterPro" id="IPR020095">
    <property type="entry name" value="PsdUridine_synth_TruA_C"/>
</dbReference>
<evidence type="ECO:0000256" key="6">
    <source>
        <dbReference type="PIRSR" id="PIRSR001430-2"/>
    </source>
</evidence>
<dbReference type="InterPro" id="IPR020103">
    <property type="entry name" value="PsdUridine_synth_cat_dom_sf"/>
</dbReference>
<proteinExistence type="inferred from homology"/>
<comment type="similarity">
    <text evidence="1 4 7">Belongs to the tRNA pseudouridine synthase TruA family.</text>
</comment>
<comment type="catalytic activity">
    <reaction evidence="4 7">
        <text>uridine(38/39/40) in tRNA = pseudouridine(38/39/40) in tRNA</text>
        <dbReference type="Rhea" id="RHEA:22376"/>
        <dbReference type="Rhea" id="RHEA-COMP:10085"/>
        <dbReference type="Rhea" id="RHEA-COMP:10087"/>
        <dbReference type="ChEBI" id="CHEBI:65314"/>
        <dbReference type="ChEBI" id="CHEBI:65315"/>
        <dbReference type="EC" id="5.4.99.12"/>
    </reaction>
</comment>
<dbReference type="AlphaFoldDB" id="W7QGM6"/>
<sequence>MKIALGIEYNGAAYSGWQRQNHVITVQQTLEEALSSVADSEIIVTCAGRTDAGVHATGQVVHFETDVVRKLSAWTLGANVKMANDVSVKWATEVVPEFDARYSATARRYRYIILNQRLRSAILPEGTTLVYEPLDAEKMHIAAQALVGERDFTSFRASHCQSNTPYRNVHSVSVTRYGQYIVIDIQANAFLHHMVRNIAGSLIEIGKGVQPVSWIEDLLQIKDRTLAAATAKPNGLYLVKVFYPEHFAIPQAALGPLFLPD</sequence>
<feature type="active site" description="Nucleophile" evidence="4 5">
    <location>
        <position position="51"/>
    </location>
</feature>
<evidence type="ECO:0000313" key="10">
    <source>
        <dbReference type="Proteomes" id="UP000019276"/>
    </source>
</evidence>
<comment type="caution">
    <text evidence="9">The sequence shown here is derived from an EMBL/GenBank/DDBJ whole genome shotgun (WGS) entry which is preliminary data.</text>
</comment>
<dbReference type="GO" id="GO:0031119">
    <property type="term" value="P:tRNA pseudouridine synthesis"/>
    <property type="evidence" value="ECO:0007669"/>
    <property type="project" value="UniProtKB-UniRule"/>
</dbReference>
<dbReference type="GO" id="GO:0003723">
    <property type="term" value="F:RNA binding"/>
    <property type="evidence" value="ECO:0007669"/>
    <property type="project" value="InterPro"/>
</dbReference>
<protein>
    <recommendedName>
        <fullName evidence="4">tRNA pseudouridine synthase A</fullName>
        <ecNumber evidence="4">5.4.99.12</ecNumber>
    </recommendedName>
    <alternativeName>
        <fullName evidence="4">tRNA pseudouridine(38-40) synthase</fullName>
    </alternativeName>
    <alternativeName>
        <fullName evidence="4">tRNA pseudouridylate synthase I</fullName>
    </alternativeName>
    <alternativeName>
        <fullName evidence="4">tRNA-uridine isomerase I</fullName>
    </alternativeName>
</protein>
<dbReference type="EMBL" id="ARZY01000001">
    <property type="protein sequence ID" value="EWH12079.1"/>
    <property type="molecule type" value="Genomic_DNA"/>
</dbReference>
<dbReference type="SUPFAM" id="SSF55120">
    <property type="entry name" value="Pseudouridine synthase"/>
    <property type="match status" value="1"/>
</dbReference>
<dbReference type="GO" id="GO:0160147">
    <property type="term" value="F:tRNA pseudouridine(38-40) synthase activity"/>
    <property type="evidence" value="ECO:0007669"/>
    <property type="project" value="UniProtKB-EC"/>
</dbReference>
<dbReference type="eggNOG" id="COG0101">
    <property type="taxonomic scope" value="Bacteria"/>
</dbReference>
<feature type="domain" description="Pseudouridine synthase I TruA alpha/beta" evidence="8">
    <location>
        <begin position="8"/>
        <end position="102"/>
    </location>
</feature>
<organism evidence="9 10">
    <name type="scientific">Catenovulum agarivorans DS-2</name>
    <dbReference type="NCBI Taxonomy" id="1328313"/>
    <lineage>
        <taxon>Bacteria</taxon>
        <taxon>Pseudomonadati</taxon>
        <taxon>Pseudomonadota</taxon>
        <taxon>Gammaproteobacteria</taxon>
        <taxon>Alteromonadales</taxon>
        <taxon>Alteromonadaceae</taxon>
        <taxon>Catenovulum</taxon>
    </lineage>
</organism>
<dbReference type="InterPro" id="IPR001406">
    <property type="entry name" value="PsdUridine_synth_TruA"/>
</dbReference>
<comment type="function">
    <text evidence="4">Formation of pseudouridine at positions 38, 39 and 40 in the anticodon stem and loop of transfer RNAs.</text>
</comment>
<dbReference type="Proteomes" id="UP000019276">
    <property type="component" value="Unassembled WGS sequence"/>
</dbReference>
<dbReference type="CDD" id="cd02570">
    <property type="entry name" value="PseudoU_synth_EcTruA"/>
    <property type="match status" value="1"/>
</dbReference>
<keyword evidence="3 4" id="KW-0413">Isomerase</keyword>
<keyword evidence="10" id="KW-1185">Reference proteome</keyword>
<dbReference type="RefSeq" id="WP_200870105.1">
    <property type="nucleotide sequence ID" value="NZ_ARZY01000001.1"/>
</dbReference>
<evidence type="ECO:0000313" key="9">
    <source>
        <dbReference type="EMBL" id="EWH12079.1"/>
    </source>
</evidence>
<dbReference type="Gene3D" id="3.30.70.580">
    <property type="entry name" value="Pseudouridine synthase I, catalytic domain, N-terminal subdomain"/>
    <property type="match status" value="1"/>
</dbReference>
<evidence type="ECO:0000256" key="7">
    <source>
        <dbReference type="RuleBase" id="RU003792"/>
    </source>
</evidence>
<dbReference type="FunFam" id="3.30.70.660:FF:000001">
    <property type="entry name" value="tRNA pseudouridine synthase A"/>
    <property type="match status" value="1"/>
</dbReference>
<dbReference type="PIRSF" id="PIRSF001430">
    <property type="entry name" value="tRNA_psdUrid_synth"/>
    <property type="match status" value="1"/>
</dbReference>
<name>W7QGM6_9ALTE</name>